<protein>
    <submittedName>
        <fullName evidence="1">Uncharacterized protein</fullName>
    </submittedName>
</protein>
<evidence type="ECO:0000313" key="2">
    <source>
        <dbReference type="Proteomes" id="UP000242450"/>
    </source>
</evidence>
<dbReference type="PROSITE" id="PS51257">
    <property type="entry name" value="PROKAR_LIPOPROTEIN"/>
    <property type="match status" value="1"/>
</dbReference>
<sequence>MDDAENRGALATCWALGASCASDPSICPTLSLTSRDPQATAILPALPAGQGLTPTAARPLLPRGLCL</sequence>
<accession>A0A212CUB6</accession>
<proteinExistence type="predicted"/>
<dbReference type="EMBL" id="MKHE01000012">
    <property type="protein sequence ID" value="OWK09598.1"/>
    <property type="molecule type" value="Genomic_DNA"/>
</dbReference>
<comment type="caution">
    <text evidence="1">The sequence shown here is derived from an EMBL/GenBank/DDBJ whole genome shotgun (WGS) entry which is preliminary data.</text>
</comment>
<reference evidence="1 2" key="1">
    <citation type="journal article" date="2018" name="Mol. Genet. Genomics">
        <title>The red deer Cervus elaphus genome CerEla1.0: sequencing, annotating, genes, and chromosomes.</title>
        <authorList>
            <person name="Bana N.A."/>
            <person name="Nyiri A."/>
            <person name="Nagy J."/>
            <person name="Frank K."/>
            <person name="Nagy T."/>
            <person name="Steger V."/>
            <person name="Schiller M."/>
            <person name="Lakatos P."/>
            <person name="Sugar L."/>
            <person name="Horn P."/>
            <person name="Barta E."/>
            <person name="Orosz L."/>
        </authorList>
    </citation>
    <scope>NUCLEOTIDE SEQUENCE [LARGE SCALE GENOMIC DNA]</scope>
    <source>
        <strain evidence="1">Hungarian</strain>
    </source>
</reference>
<keyword evidence="2" id="KW-1185">Reference proteome</keyword>
<evidence type="ECO:0000313" key="1">
    <source>
        <dbReference type="EMBL" id="OWK09598.1"/>
    </source>
</evidence>
<organism evidence="1 2">
    <name type="scientific">Cervus elaphus hippelaphus</name>
    <name type="common">European red deer</name>
    <dbReference type="NCBI Taxonomy" id="46360"/>
    <lineage>
        <taxon>Eukaryota</taxon>
        <taxon>Metazoa</taxon>
        <taxon>Chordata</taxon>
        <taxon>Craniata</taxon>
        <taxon>Vertebrata</taxon>
        <taxon>Euteleostomi</taxon>
        <taxon>Mammalia</taxon>
        <taxon>Eutheria</taxon>
        <taxon>Laurasiatheria</taxon>
        <taxon>Artiodactyla</taxon>
        <taxon>Ruminantia</taxon>
        <taxon>Pecora</taxon>
        <taxon>Cervidae</taxon>
        <taxon>Cervinae</taxon>
        <taxon>Cervus</taxon>
    </lineage>
</organism>
<gene>
    <name evidence="1" type="ORF">Celaphus_00006460</name>
</gene>
<name>A0A212CUB6_CEREH</name>
<dbReference type="Proteomes" id="UP000242450">
    <property type="component" value="Chromosome 12"/>
</dbReference>
<dbReference type="AlphaFoldDB" id="A0A212CUB6"/>